<dbReference type="InterPro" id="IPR000742">
    <property type="entry name" value="EGF"/>
</dbReference>
<dbReference type="Pfam" id="PF00188">
    <property type="entry name" value="CAP"/>
    <property type="match status" value="1"/>
</dbReference>
<protein>
    <submittedName>
        <fullName evidence="4">Cysteine-rich venom protein</fullName>
    </submittedName>
</protein>
<feature type="compositionally biased region" description="Low complexity" evidence="1">
    <location>
        <begin position="136"/>
        <end position="148"/>
    </location>
</feature>
<evidence type="ECO:0000256" key="1">
    <source>
        <dbReference type="SAM" id="MobiDB-lite"/>
    </source>
</evidence>
<keyword evidence="2" id="KW-0732">Signal</keyword>
<evidence type="ECO:0000256" key="2">
    <source>
        <dbReference type="SAM" id="SignalP"/>
    </source>
</evidence>
<feature type="compositionally biased region" description="Pro residues" evidence="1">
    <location>
        <begin position="150"/>
        <end position="164"/>
    </location>
</feature>
<feature type="compositionally biased region" description="Gly residues" evidence="1">
    <location>
        <begin position="81"/>
        <end position="93"/>
    </location>
</feature>
<evidence type="ECO:0000259" key="3">
    <source>
        <dbReference type="PROSITE" id="PS01186"/>
    </source>
</evidence>
<gene>
    <name evidence="4" type="ORF">KP79_PYT21462</name>
</gene>
<dbReference type="PROSITE" id="PS01186">
    <property type="entry name" value="EGF_2"/>
    <property type="match status" value="1"/>
</dbReference>
<sequence length="605" mass="65816">MGRWTLLFAAAVVFTSVTSGQNTAGQNTRMVTGDVNQFWRFVLDSMRNRGQSSGRTSFSVVYDPSGRRTVTTSSSSSDTGSGSGIPGNIGFGTGFPRNTGSSAGFPRNTGSSTGFPRNTGSSAGFPRDTGSGSGFPGSSASTGSSTNTENPPPPPPAPAFPKPAMPKSNPIVKRPTIPMDSIIENTCTNEYKALEGHTLCMRDDSRVRVSGVSEADKKMITDLHNDYRSKVEPPATDLVTLKWDERLASVAQKWANQCKAGHDKMRKIPSIGMSVGQNVAGGYNTWEESVFHWYDEIRMWKYGVDPDSYLGHLGWKKIGHFTQMVQNATFLVGCGYAECRRSRYTRYYVCDYAAGQSNLAYPYTAARPGSGEGRCSVCPNTCNKGQCDCKGLVCLNGGKLDPNSCTCTCTKLYEGKTCEQLVCPAKDKWICRRDWPESYCDAYTNVPEECPHMCGICKSVTGSTSSSPEVTYVSSSGCQYQGVRSTLDECKAYGRGGDDIHACATKGGNITCTDCDKYYNVKRDMCPVMCGLCDPQCNGKECRNGGTLDTVTCSCSCQPPYEGDMCETVDCAIPDMPHCPYWSVGHCRQYRNVPSDCRHMCELCR</sequence>
<comment type="caution">
    <text evidence="4">The sequence shown here is derived from an EMBL/GenBank/DDBJ whole genome shotgun (WGS) entry which is preliminary data.</text>
</comment>
<organism evidence="4 5">
    <name type="scientific">Mizuhopecten yessoensis</name>
    <name type="common">Japanese scallop</name>
    <name type="synonym">Patinopecten yessoensis</name>
    <dbReference type="NCBI Taxonomy" id="6573"/>
    <lineage>
        <taxon>Eukaryota</taxon>
        <taxon>Metazoa</taxon>
        <taxon>Spiralia</taxon>
        <taxon>Lophotrochozoa</taxon>
        <taxon>Mollusca</taxon>
        <taxon>Bivalvia</taxon>
        <taxon>Autobranchia</taxon>
        <taxon>Pteriomorphia</taxon>
        <taxon>Pectinida</taxon>
        <taxon>Pectinoidea</taxon>
        <taxon>Pectinidae</taxon>
        <taxon>Mizuhopecten</taxon>
    </lineage>
</organism>
<accession>A0A210Q7U9</accession>
<dbReference type="EMBL" id="NEDP02004657">
    <property type="protein sequence ID" value="OWF44827.1"/>
    <property type="molecule type" value="Genomic_DNA"/>
</dbReference>
<dbReference type="SMART" id="SM00198">
    <property type="entry name" value="SCP"/>
    <property type="match status" value="1"/>
</dbReference>
<feature type="signal peptide" evidence="2">
    <location>
        <begin position="1"/>
        <end position="20"/>
    </location>
</feature>
<dbReference type="Gene3D" id="3.40.33.10">
    <property type="entry name" value="CAP"/>
    <property type="match status" value="1"/>
</dbReference>
<evidence type="ECO:0000313" key="4">
    <source>
        <dbReference type="EMBL" id="OWF44827.1"/>
    </source>
</evidence>
<dbReference type="InterPro" id="IPR035940">
    <property type="entry name" value="CAP_sf"/>
</dbReference>
<keyword evidence="5" id="KW-1185">Reference proteome</keyword>
<reference evidence="4 5" key="1">
    <citation type="journal article" date="2017" name="Nat. Ecol. Evol.">
        <title>Scallop genome provides insights into evolution of bilaterian karyotype and development.</title>
        <authorList>
            <person name="Wang S."/>
            <person name="Zhang J."/>
            <person name="Jiao W."/>
            <person name="Li J."/>
            <person name="Xun X."/>
            <person name="Sun Y."/>
            <person name="Guo X."/>
            <person name="Huan P."/>
            <person name="Dong B."/>
            <person name="Zhang L."/>
            <person name="Hu X."/>
            <person name="Sun X."/>
            <person name="Wang J."/>
            <person name="Zhao C."/>
            <person name="Wang Y."/>
            <person name="Wang D."/>
            <person name="Huang X."/>
            <person name="Wang R."/>
            <person name="Lv J."/>
            <person name="Li Y."/>
            <person name="Zhang Z."/>
            <person name="Liu B."/>
            <person name="Lu W."/>
            <person name="Hui Y."/>
            <person name="Liang J."/>
            <person name="Zhou Z."/>
            <person name="Hou R."/>
            <person name="Li X."/>
            <person name="Liu Y."/>
            <person name="Li H."/>
            <person name="Ning X."/>
            <person name="Lin Y."/>
            <person name="Zhao L."/>
            <person name="Xing Q."/>
            <person name="Dou J."/>
            <person name="Li Y."/>
            <person name="Mao J."/>
            <person name="Guo H."/>
            <person name="Dou H."/>
            <person name="Li T."/>
            <person name="Mu C."/>
            <person name="Jiang W."/>
            <person name="Fu Q."/>
            <person name="Fu X."/>
            <person name="Miao Y."/>
            <person name="Liu J."/>
            <person name="Yu Q."/>
            <person name="Li R."/>
            <person name="Liao H."/>
            <person name="Li X."/>
            <person name="Kong Y."/>
            <person name="Jiang Z."/>
            <person name="Chourrout D."/>
            <person name="Li R."/>
            <person name="Bao Z."/>
        </authorList>
    </citation>
    <scope>NUCLEOTIDE SEQUENCE [LARGE SCALE GENOMIC DNA]</scope>
    <source>
        <strain evidence="4 5">PY_sf001</strain>
    </source>
</reference>
<dbReference type="STRING" id="6573.A0A210Q7U9"/>
<dbReference type="PANTHER" id="PTHR10334">
    <property type="entry name" value="CYSTEINE-RICH SECRETORY PROTEIN-RELATED"/>
    <property type="match status" value="1"/>
</dbReference>
<dbReference type="InterPro" id="IPR001283">
    <property type="entry name" value="CRISP-related"/>
</dbReference>
<dbReference type="OrthoDB" id="6040356at2759"/>
<feature type="compositionally biased region" description="Low complexity" evidence="1">
    <location>
        <begin position="67"/>
        <end position="80"/>
    </location>
</feature>
<feature type="compositionally biased region" description="Polar residues" evidence="1">
    <location>
        <begin position="49"/>
        <end position="59"/>
    </location>
</feature>
<feature type="region of interest" description="Disordered" evidence="1">
    <location>
        <begin position="49"/>
        <end position="176"/>
    </location>
</feature>
<dbReference type="SUPFAM" id="SSF55797">
    <property type="entry name" value="PR-1-like"/>
    <property type="match status" value="1"/>
</dbReference>
<evidence type="ECO:0000313" key="5">
    <source>
        <dbReference type="Proteomes" id="UP000242188"/>
    </source>
</evidence>
<dbReference type="InterPro" id="IPR014044">
    <property type="entry name" value="CAP_dom"/>
</dbReference>
<dbReference type="PRINTS" id="PR00837">
    <property type="entry name" value="V5TPXLIKE"/>
</dbReference>
<dbReference type="AlphaFoldDB" id="A0A210Q7U9"/>
<dbReference type="Proteomes" id="UP000242188">
    <property type="component" value="Unassembled WGS sequence"/>
</dbReference>
<feature type="compositionally biased region" description="Polar residues" evidence="1">
    <location>
        <begin position="96"/>
        <end position="122"/>
    </location>
</feature>
<feature type="chain" id="PRO_5012261922" evidence="2">
    <location>
        <begin position="21"/>
        <end position="605"/>
    </location>
</feature>
<feature type="domain" description="EGF-like" evidence="3">
    <location>
        <begin position="555"/>
        <end position="566"/>
    </location>
</feature>
<proteinExistence type="predicted"/>
<name>A0A210Q7U9_MIZYE</name>